<comment type="caution">
    <text evidence="1">The sequence shown here is derived from an EMBL/GenBank/DDBJ whole genome shotgun (WGS) entry which is preliminary data.</text>
</comment>
<name>A0A814RQJ0_9BILA</name>
<organism evidence="1 2">
    <name type="scientific">Rotaria sordida</name>
    <dbReference type="NCBI Taxonomy" id="392033"/>
    <lineage>
        <taxon>Eukaryota</taxon>
        <taxon>Metazoa</taxon>
        <taxon>Spiralia</taxon>
        <taxon>Gnathifera</taxon>
        <taxon>Rotifera</taxon>
        <taxon>Eurotatoria</taxon>
        <taxon>Bdelloidea</taxon>
        <taxon>Philodinida</taxon>
        <taxon>Philodinidae</taxon>
        <taxon>Rotaria</taxon>
    </lineage>
</organism>
<protein>
    <submittedName>
        <fullName evidence="1">Uncharacterized protein</fullName>
    </submittedName>
</protein>
<evidence type="ECO:0000313" key="2">
    <source>
        <dbReference type="Proteomes" id="UP000663864"/>
    </source>
</evidence>
<reference evidence="1" key="1">
    <citation type="submission" date="2021-02" db="EMBL/GenBank/DDBJ databases">
        <authorList>
            <person name="Nowell W R."/>
        </authorList>
    </citation>
    <scope>NUCLEOTIDE SEQUENCE</scope>
</reference>
<evidence type="ECO:0000313" key="1">
    <source>
        <dbReference type="EMBL" id="CAF1137471.1"/>
    </source>
</evidence>
<dbReference type="EMBL" id="CAJNOT010001061">
    <property type="protein sequence ID" value="CAF1137471.1"/>
    <property type="molecule type" value="Genomic_DNA"/>
</dbReference>
<dbReference type="Proteomes" id="UP000663864">
    <property type="component" value="Unassembled WGS sequence"/>
</dbReference>
<sequence length="411" mass="47270">MDDVRSLFKYLTQSLPIMSKQGPMSGQCIPETNQMENFLKSNFGFHNIDGQYIVSGVRAFELLKPISRLDPNKKIYFPHDQYHSPFIMTIAEILKWQNSYVVYADGNIQGMDKEFLCHALQGRSKNGSEAFRMKFVVRMSDCPILMKFDAKILQRSLHEDWPNRIKLISVTGIDFAGREHDVDDITTYIRNWEQVFELDQRTSKPKVFHGRDFYPVRSHPEVQLDERRLLDDLMRMVRIRLYACNREGVEIVVETGIGLGVFAGKHLGIDGQIRKLSAFAIRQVLQKEGATFQNIRAVVFALPVFAKDRNGRQLPDTYDDFVHEFTKSNYSGPIPVLIADQDMHELTVAIALRGFRVSQLNPADSHGVFGEYWQNHGPAVEEKLALTTLGLLVQHHLINDNVLDRNRYKII</sequence>
<accession>A0A814RQJ0</accession>
<proteinExistence type="predicted"/>
<gene>
    <name evidence="1" type="ORF">ZHD862_LOCUS19462</name>
</gene>
<dbReference type="AlphaFoldDB" id="A0A814RQJ0"/>